<comment type="caution">
    <text evidence="1">The sequence shown here is derived from an EMBL/GenBank/DDBJ whole genome shotgun (WGS) entry which is preliminary data.</text>
</comment>
<name>A0A1F7UM77_9BACT</name>
<evidence type="ECO:0000313" key="1">
    <source>
        <dbReference type="EMBL" id="OGL78874.1"/>
    </source>
</evidence>
<dbReference type="AlphaFoldDB" id="A0A1F7UM77"/>
<protein>
    <submittedName>
        <fullName evidence="1">Uncharacterized protein</fullName>
    </submittedName>
</protein>
<sequence>MVTSGLRTLDIWLARNGSVIHHDTLDEPQDVFIGPESDYPTVHPSVPRMFWFIEASPTDFQTLYLLPDMKGWIKQGGVVTKIQSVIRRMQHAFGNPTTLSIDLTPVVAAHIRLGNDRLNCTFVNRRVIVRTDPPVQTQLSLPYRAAYPVRVQKIPKVVAVPPAKFLRVSQREGHIVVKESYLETPGPVAIGPREEFRVRSPDIPNRFTLFRYAFGIYYLHFLDSWTGQVLLHPGEGARPLHELRQSKAEHVAVGIYRLRLTPETMGMIKIGSATFLFSFAVPPS</sequence>
<dbReference type="Proteomes" id="UP000176603">
    <property type="component" value="Unassembled WGS sequence"/>
</dbReference>
<dbReference type="STRING" id="1802399.A3E39_03530"/>
<reference evidence="1 2" key="1">
    <citation type="journal article" date="2016" name="Nat. Commun.">
        <title>Thousands of microbial genomes shed light on interconnected biogeochemical processes in an aquifer system.</title>
        <authorList>
            <person name="Anantharaman K."/>
            <person name="Brown C.T."/>
            <person name="Hug L.A."/>
            <person name="Sharon I."/>
            <person name="Castelle C.J."/>
            <person name="Probst A.J."/>
            <person name="Thomas B.C."/>
            <person name="Singh A."/>
            <person name="Wilkins M.J."/>
            <person name="Karaoz U."/>
            <person name="Brodie E.L."/>
            <person name="Williams K.H."/>
            <person name="Hubbard S.S."/>
            <person name="Banfield J.F."/>
        </authorList>
    </citation>
    <scope>NUCLEOTIDE SEQUENCE [LARGE SCALE GENOMIC DNA]</scope>
</reference>
<evidence type="ECO:0000313" key="2">
    <source>
        <dbReference type="Proteomes" id="UP000176603"/>
    </source>
</evidence>
<dbReference type="EMBL" id="MGEH01000022">
    <property type="protein sequence ID" value="OGL78874.1"/>
    <property type="molecule type" value="Genomic_DNA"/>
</dbReference>
<accession>A0A1F7UM77</accession>
<proteinExistence type="predicted"/>
<organism evidence="1 2">
    <name type="scientific">Candidatus Uhrbacteria bacterium RIFCSPHIGHO2_12_FULL_60_25</name>
    <dbReference type="NCBI Taxonomy" id="1802399"/>
    <lineage>
        <taxon>Bacteria</taxon>
        <taxon>Candidatus Uhriibacteriota</taxon>
    </lineage>
</organism>
<gene>
    <name evidence="1" type="ORF">A3E39_03530</name>
</gene>